<accession>A0AAN9UTC2</accession>
<proteinExistence type="predicted"/>
<sequence>MRASCVCRHCRCPNFAQEGEPRGLCLVCERVELWGKNSPAYSGCRCTCRCKLQREVVSPSSSALVHERAAEELRRGHQHQHQHSRHPTNPNPLPSPVRQHSRHPTNPNPLPSPVRQHGRHATNPNPNPNPLPSPIKHGNGTGTNRLGYAHGQQRHVSENDSASAAAAAAASTHLLCADCAEQHRSNPRRHRPHGILPSSSSSPSKQPDNVNETPPQQRHHQRRVTSMGFNACKGIGFTPSSKVQAQEWKRPCLTPYARKRYNMITG</sequence>
<comment type="caution">
    <text evidence="2">The sequence shown here is derived from an EMBL/GenBank/DDBJ whole genome shotgun (WGS) entry which is preliminary data.</text>
</comment>
<reference evidence="2 3" key="1">
    <citation type="submission" date="2024-02" db="EMBL/GenBank/DDBJ databases">
        <title>De novo assembly and annotation of 12 fungi associated with fruit tree decline syndrome in Ontario, Canada.</title>
        <authorList>
            <person name="Sulman M."/>
            <person name="Ellouze W."/>
            <person name="Ilyukhin E."/>
        </authorList>
    </citation>
    <scope>NUCLEOTIDE SEQUENCE [LARGE SCALE GENOMIC DNA]</scope>
    <source>
        <strain evidence="2 3">M11/M66-122</strain>
    </source>
</reference>
<feature type="region of interest" description="Disordered" evidence="1">
    <location>
        <begin position="183"/>
        <end position="223"/>
    </location>
</feature>
<feature type="compositionally biased region" description="Polar residues" evidence="1">
    <location>
        <begin position="205"/>
        <end position="216"/>
    </location>
</feature>
<feature type="compositionally biased region" description="Basic residues" evidence="1">
    <location>
        <begin position="76"/>
        <end position="86"/>
    </location>
</feature>
<keyword evidence="3" id="KW-1185">Reference proteome</keyword>
<dbReference type="EMBL" id="JAKJXP020000035">
    <property type="protein sequence ID" value="KAK7752787.1"/>
    <property type="molecule type" value="Genomic_DNA"/>
</dbReference>
<evidence type="ECO:0000313" key="3">
    <source>
        <dbReference type="Proteomes" id="UP001320420"/>
    </source>
</evidence>
<feature type="compositionally biased region" description="Basic and acidic residues" evidence="1">
    <location>
        <begin position="65"/>
        <end position="75"/>
    </location>
</feature>
<organism evidence="2 3">
    <name type="scientific">Diatrype stigma</name>
    <dbReference type="NCBI Taxonomy" id="117547"/>
    <lineage>
        <taxon>Eukaryota</taxon>
        <taxon>Fungi</taxon>
        <taxon>Dikarya</taxon>
        <taxon>Ascomycota</taxon>
        <taxon>Pezizomycotina</taxon>
        <taxon>Sordariomycetes</taxon>
        <taxon>Xylariomycetidae</taxon>
        <taxon>Xylariales</taxon>
        <taxon>Diatrypaceae</taxon>
        <taxon>Diatrype</taxon>
    </lineage>
</organism>
<dbReference type="Proteomes" id="UP001320420">
    <property type="component" value="Unassembled WGS sequence"/>
</dbReference>
<feature type="region of interest" description="Disordered" evidence="1">
    <location>
        <begin position="59"/>
        <end position="147"/>
    </location>
</feature>
<evidence type="ECO:0000313" key="2">
    <source>
        <dbReference type="EMBL" id="KAK7752787.1"/>
    </source>
</evidence>
<evidence type="ECO:0000256" key="1">
    <source>
        <dbReference type="SAM" id="MobiDB-lite"/>
    </source>
</evidence>
<dbReference type="AlphaFoldDB" id="A0AAN9UTC2"/>
<name>A0AAN9UTC2_9PEZI</name>
<protein>
    <submittedName>
        <fullName evidence="2">Uncharacterized protein</fullName>
    </submittedName>
</protein>
<gene>
    <name evidence="2" type="ORF">SLS62_005339</name>
</gene>